<dbReference type="CDD" id="cd15497">
    <property type="entry name" value="PHD1_Snt2p_like"/>
    <property type="match status" value="1"/>
</dbReference>
<evidence type="ECO:0000259" key="7">
    <source>
        <dbReference type="PROSITE" id="PS50114"/>
    </source>
</evidence>
<dbReference type="SUPFAM" id="SSF57903">
    <property type="entry name" value="FYVE/PHD zinc finger"/>
    <property type="match status" value="2"/>
</dbReference>
<evidence type="ECO:0008006" key="12">
    <source>
        <dbReference type="Google" id="ProtNLM"/>
    </source>
</evidence>
<dbReference type="CDD" id="cd15489">
    <property type="entry name" value="PHD_SF"/>
    <property type="match status" value="1"/>
</dbReference>
<feature type="compositionally biased region" description="Low complexity" evidence="6">
    <location>
        <begin position="1041"/>
        <end position="1059"/>
    </location>
</feature>
<gene>
    <name evidence="10" type="ORF">BMF94_5254</name>
</gene>
<dbReference type="Gene3D" id="3.30.40.10">
    <property type="entry name" value="Zinc/RING finger domain, C3HC4 (zinc finger)"/>
    <property type="match status" value="3"/>
</dbReference>
<feature type="compositionally biased region" description="Polar residues" evidence="6">
    <location>
        <begin position="1840"/>
        <end position="1858"/>
    </location>
</feature>
<dbReference type="InterPro" id="IPR001025">
    <property type="entry name" value="BAH_dom"/>
</dbReference>
<dbReference type="Pfam" id="PF01426">
    <property type="entry name" value="BAH"/>
    <property type="match status" value="1"/>
</dbReference>
<dbReference type="Gene3D" id="2.30.30.490">
    <property type="match status" value="1"/>
</dbReference>
<feature type="compositionally biased region" description="Basic and acidic residues" evidence="6">
    <location>
        <begin position="1"/>
        <end position="13"/>
    </location>
</feature>
<dbReference type="InterPro" id="IPR019787">
    <property type="entry name" value="Znf_PHD-finger"/>
</dbReference>
<dbReference type="Pfam" id="PF13832">
    <property type="entry name" value="zf-HC5HC2H_2"/>
    <property type="match status" value="1"/>
</dbReference>
<dbReference type="SUPFAM" id="SSF46689">
    <property type="entry name" value="Homeodomain-like"/>
    <property type="match status" value="1"/>
</dbReference>
<feature type="compositionally biased region" description="Polar residues" evidence="6">
    <location>
        <begin position="1208"/>
        <end position="1218"/>
    </location>
</feature>
<dbReference type="InterPro" id="IPR000949">
    <property type="entry name" value="ELM2_dom"/>
</dbReference>
<dbReference type="PANTHER" id="PTHR47672:SF1">
    <property type="entry name" value="E3 UBIQUITIN-PROTEIN LIGASE SNT2"/>
    <property type="match status" value="1"/>
</dbReference>
<dbReference type="InterPro" id="IPR009057">
    <property type="entry name" value="Homeodomain-like_sf"/>
</dbReference>
<dbReference type="PROSITE" id="PS51038">
    <property type="entry name" value="BAH"/>
    <property type="match status" value="1"/>
</dbReference>
<feature type="region of interest" description="Disordered" evidence="6">
    <location>
        <begin position="1624"/>
        <end position="1803"/>
    </location>
</feature>
<reference evidence="10 11" key="1">
    <citation type="journal article" date="2018" name="Front. Microbiol.">
        <title>Prospects for Fungal Bioremediation of Acidic Radioactive Waste Sites: Characterization and Genome Sequence of Rhodotorula taiwanensis MD1149.</title>
        <authorList>
            <person name="Tkavc R."/>
            <person name="Matrosova V.Y."/>
            <person name="Grichenko O.E."/>
            <person name="Gostincar C."/>
            <person name="Volpe R.P."/>
            <person name="Klimenkova P."/>
            <person name="Gaidamakova E.K."/>
            <person name="Zhou C.E."/>
            <person name="Stewart B.J."/>
            <person name="Lyman M.G."/>
            <person name="Malfatti S.A."/>
            <person name="Rubinfeld B."/>
            <person name="Courtot M."/>
            <person name="Singh J."/>
            <person name="Dalgard C.L."/>
            <person name="Hamilton T."/>
            <person name="Frey K.G."/>
            <person name="Gunde-Cimerman N."/>
            <person name="Dugan L."/>
            <person name="Daly M.J."/>
        </authorList>
    </citation>
    <scope>NUCLEOTIDE SEQUENCE [LARGE SCALE GENOMIC DNA]</scope>
    <source>
        <strain evidence="10 11">MD1149</strain>
    </source>
</reference>
<evidence type="ECO:0000259" key="8">
    <source>
        <dbReference type="PROSITE" id="PS51038"/>
    </source>
</evidence>
<dbReference type="GO" id="GO:0006355">
    <property type="term" value="P:regulation of DNA-templated transcription"/>
    <property type="evidence" value="ECO:0007669"/>
    <property type="project" value="InterPro"/>
</dbReference>
<evidence type="ECO:0000256" key="6">
    <source>
        <dbReference type="SAM" id="MobiDB-lite"/>
    </source>
</evidence>
<dbReference type="PANTHER" id="PTHR47672">
    <property type="entry name" value="E3 UBIQUITIN-PROTEIN LIGASE SNT2"/>
    <property type="match status" value="1"/>
</dbReference>
<feature type="region of interest" description="Disordered" evidence="6">
    <location>
        <begin position="1342"/>
        <end position="1460"/>
    </location>
</feature>
<dbReference type="GO" id="GO:0003682">
    <property type="term" value="F:chromatin binding"/>
    <property type="evidence" value="ECO:0007669"/>
    <property type="project" value="InterPro"/>
</dbReference>
<feature type="compositionally biased region" description="Low complexity" evidence="6">
    <location>
        <begin position="1775"/>
        <end position="1792"/>
    </location>
</feature>
<evidence type="ECO:0000259" key="9">
    <source>
        <dbReference type="PROSITE" id="PS51156"/>
    </source>
</evidence>
<organism evidence="10 11">
    <name type="scientific">Rhodotorula taiwanensis</name>
    <dbReference type="NCBI Taxonomy" id="741276"/>
    <lineage>
        <taxon>Eukaryota</taxon>
        <taxon>Fungi</taxon>
        <taxon>Dikarya</taxon>
        <taxon>Basidiomycota</taxon>
        <taxon>Pucciniomycotina</taxon>
        <taxon>Microbotryomycetes</taxon>
        <taxon>Sporidiobolales</taxon>
        <taxon>Sporidiobolaceae</taxon>
        <taxon>Rhodotorula</taxon>
    </lineage>
</organism>
<dbReference type="Pfam" id="PF00320">
    <property type="entry name" value="GATA"/>
    <property type="match status" value="1"/>
</dbReference>
<comment type="caution">
    <text evidence="10">The sequence shown here is derived from an EMBL/GenBank/DDBJ whole genome shotgun (WGS) entry which is preliminary data.</text>
</comment>
<dbReference type="InterPro" id="IPR001005">
    <property type="entry name" value="SANT/Myb"/>
</dbReference>
<dbReference type="GO" id="GO:0004842">
    <property type="term" value="F:ubiquitin-protein transferase activity"/>
    <property type="evidence" value="ECO:0007669"/>
    <property type="project" value="TreeGrafter"/>
</dbReference>
<feature type="compositionally biased region" description="Low complexity" evidence="6">
    <location>
        <begin position="1253"/>
        <end position="1264"/>
    </location>
</feature>
<dbReference type="CDD" id="cd00167">
    <property type="entry name" value="SANT"/>
    <property type="match status" value="1"/>
</dbReference>
<dbReference type="Proteomes" id="UP000237144">
    <property type="component" value="Unassembled WGS sequence"/>
</dbReference>
<evidence type="ECO:0000256" key="4">
    <source>
        <dbReference type="ARBA" id="ARBA00023242"/>
    </source>
</evidence>
<dbReference type="STRING" id="741276.A0A2S5B539"/>
<feature type="compositionally biased region" description="Low complexity" evidence="6">
    <location>
        <begin position="1370"/>
        <end position="1397"/>
    </location>
</feature>
<keyword evidence="11" id="KW-1185">Reference proteome</keyword>
<dbReference type="InterPro" id="IPR029617">
    <property type="entry name" value="Snt2"/>
</dbReference>
<dbReference type="InterPro" id="IPR043151">
    <property type="entry name" value="BAH_sf"/>
</dbReference>
<dbReference type="PROSITE" id="PS50114">
    <property type="entry name" value="GATA_ZN_FINGER_2"/>
    <property type="match status" value="1"/>
</dbReference>
<feature type="region of interest" description="Disordered" evidence="6">
    <location>
        <begin position="1476"/>
        <end position="1513"/>
    </location>
</feature>
<dbReference type="GO" id="GO:0048189">
    <property type="term" value="C:Lid2 complex"/>
    <property type="evidence" value="ECO:0007669"/>
    <property type="project" value="TreeGrafter"/>
</dbReference>
<feature type="domain" description="BAH" evidence="8">
    <location>
        <begin position="22"/>
        <end position="177"/>
    </location>
</feature>
<feature type="region of interest" description="Disordered" evidence="6">
    <location>
        <begin position="1251"/>
        <end position="1328"/>
    </location>
</feature>
<feature type="region of interest" description="Disordered" evidence="6">
    <location>
        <begin position="295"/>
        <end position="321"/>
    </location>
</feature>
<feature type="compositionally biased region" description="Low complexity" evidence="6">
    <location>
        <begin position="295"/>
        <end position="304"/>
    </location>
</feature>
<dbReference type="OrthoDB" id="1611972at2759"/>
<accession>A0A2S5B539</accession>
<dbReference type="GO" id="GO:0043565">
    <property type="term" value="F:sequence-specific DNA binding"/>
    <property type="evidence" value="ECO:0007669"/>
    <property type="project" value="InterPro"/>
</dbReference>
<feature type="compositionally biased region" description="Low complexity" evidence="6">
    <location>
        <begin position="1304"/>
        <end position="1317"/>
    </location>
</feature>
<feature type="region of interest" description="Disordered" evidence="6">
    <location>
        <begin position="987"/>
        <end position="1176"/>
    </location>
</feature>
<sequence length="1931" mass="207098">MPRAPAKADKPVEKAPLVFGGKPLVPNDHVYVSAPWDDREGEPYLIARVLEVVQPTPKSVVPPSGASASTSSKSSRAETPSGKETSAGRVVVSAHELRVRVAYYFRTRDITTRYVADHRLLVAAMHADTVPASYIRGLCTVRHRDHIEELDVYKREKDTFYWHQLYDRYLHRYFDAVPTYKVQNAPADVLQHLQNSFEFVLCEVGTGSELCDAQRGCSVCCKWAAFADSVTCARCTKVFHLGCVDPPLAAKPKAGYGWSCAPCNKAYEEEVEEFGEAGFRLGNLVRKPGAAGAASGSTVAPGASQMLHASRKGKAREVGPGARVDPHEWRMTNGWPFRYFGEPVFLPLWSGHALALTRLLFCLGMHAHAYNVLDPHDSLHPRASTRLGNKFQCVVPNWDPVLKQQEAPPEQRQYFQPKRSRASTPVGKNEREKARRAKLVEAPPRGEDEAVTIIWRPAKEDNDKSLADLFERVKKMAVYNTAGVDALNRALVLYHAKNGDVTEAILSLRKASLGSLGHVSWNEEDRKKLADGAAQHHNDLEEIAKLLPNKKLGDVVKRYYVQVGHTLQEDEPTQPEEKASAVAARSKKTAKRKAKAADDADAEGVDVAGEDSDHGSIAPPARTPFQRKNRFCAICSTTETPKWYRCPNNISELDVKPTPLYPPYGDEIKPLPDRKKKAKAASEDGKKEVCLAICSRRTGITANRMHTQNTPTPAAAPIVKEPTPPPPKPVIVPKPCLLCKRFEPKTALFQCRNCTVSYHASCFGIDLDWDWPHEEWLCHMCERDQERKPLCLHPFCVLCPTPKDIALDMPMTALDCMKETEMSNYIHLLCAIWHRELQLGAPAIVSPVEAFTLLPSHRQHATCALCKQKDVGTTVKCEDCSKHVHVACAWNAGWKFAFEVQQVRNKKRPPKDAVIVKFKETEGILQPCIWCPDHHFTHAERKTYDLGARDQATKLTALQMYVRSYKAVKQPDAPLLLRQGRRLEAVLEPAVKPEPPKLPPPPARARAGRTSLISTIIDEENALPETPPNRPTKRRRTSSITPAASPAPRSARAPKAKTAVQPKVEETTSYPSLATDKPTAAPAPRPSAPVPDRAAPGPAESESLSYSEKDDDPTAHALVSTSRRARVPKPPKHFSPPPPLVKKPVKKRKSRTSSVNEMDPLATIVNGSHADPRKPTMDVDDLRQLLVEAAAHESMAVKPDGSAKASHDNSLPSANGLPTFSALPKLPSFNDFRSPHYSAVTSAPHLVDSLVYTAQTPAHPQATPTPDPTRQNGQPDASYAPSALDPALEALTTMAAARADSRDAAVAAASSANSRPAEPVGSSLPTEQETIRAFAALAGLPSLGETPASANGSSADLRSNGHVGGPDAPPTAAVAAAAASSDGAPPAGAAPRASTSAVVDGDVETEGTPSGRPKRKTRAPAALRETTAYEDGAATPDLRDLRRLVPTSPRPHSPAQPEPMHAHPILDYVRAHASAQHSFRVETPDDSDAASERFDSPALPNLSPVTSAGPTPHWPFGSPLASVDALPTPPHLLGLQGPAPLAPAPPAAPSSSRPPGQKRRKSAAAHTGPPITCANCGTSDSPLFRRDSEGRQLCNSCGLYFKTHGRDRPQKVIARAIGAARMQKRKQADLEAGGTGNTSGGKRAKKVGTPLPLRAMPPLLPHAPVQPSPLQPGPSFTYGDYLPYPPNGAFAGPSGSGAGDRPSTSRSSSGGASGLDGTLSGGYTSDYPAPYGYGATNGAPNSSSYDARIYGHQLPPLPSHLEQQTSQPQYPPTFPSLASPSGALSALGGASPRPDYGAATPPVDAELLQRHALESLAAQALTFGAAGPDPASLARARSPLNGTGQTSAADASPTTQETAPIDADAAANPSTPSTSTHPLASRVQADDALAHRGQPSPPPSASAMPLGELFPSFPASGPVNASRTDDADETD</sequence>
<feature type="region of interest" description="Disordered" evidence="6">
    <location>
        <begin position="1"/>
        <end position="21"/>
    </location>
</feature>
<evidence type="ECO:0000313" key="11">
    <source>
        <dbReference type="Proteomes" id="UP000237144"/>
    </source>
</evidence>
<feature type="compositionally biased region" description="Pro residues" evidence="6">
    <location>
        <begin position="1448"/>
        <end position="1457"/>
    </location>
</feature>
<feature type="region of interest" description="Disordered" evidence="6">
    <location>
        <begin position="1825"/>
        <end position="1931"/>
    </location>
</feature>
<dbReference type="GO" id="GO:0036205">
    <property type="term" value="P:histone catabolic process"/>
    <property type="evidence" value="ECO:0007669"/>
    <property type="project" value="TreeGrafter"/>
</dbReference>
<keyword evidence="3" id="KW-0862">Zinc</keyword>
<dbReference type="InterPro" id="IPR001965">
    <property type="entry name" value="Znf_PHD"/>
</dbReference>
<evidence type="ECO:0000256" key="3">
    <source>
        <dbReference type="ARBA" id="ARBA00022833"/>
    </source>
</evidence>
<keyword evidence="1" id="KW-0479">Metal-binding</keyword>
<feature type="compositionally biased region" description="Basic residues" evidence="6">
    <location>
        <begin position="1123"/>
        <end position="1132"/>
    </location>
</feature>
<dbReference type="InterPro" id="IPR000679">
    <property type="entry name" value="Znf_GATA"/>
</dbReference>
<feature type="compositionally biased region" description="Acidic residues" evidence="6">
    <location>
        <begin position="599"/>
        <end position="610"/>
    </location>
</feature>
<dbReference type="PRINTS" id="PR00619">
    <property type="entry name" value="GATAZNFINGER"/>
</dbReference>
<keyword evidence="4" id="KW-0539">Nucleus</keyword>
<feature type="region of interest" description="Disordered" evidence="6">
    <location>
        <begin position="57"/>
        <end position="89"/>
    </location>
</feature>
<protein>
    <recommendedName>
        <fullName evidence="12">Proteophosphoglycan ppg4</fullName>
    </recommendedName>
</protein>
<feature type="compositionally biased region" description="Polar residues" evidence="6">
    <location>
        <begin position="1868"/>
        <end position="1878"/>
    </location>
</feature>
<dbReference type="InterPro" id="IPR011011">
    <property type="entry name" value="Znf_FYVE_PHD"/>
</dbReference>
<feature type="region of interest" description="Disordered" evidence="6">
    <location>
        <begin position="1527"/>
        <end position="1580"/>
    </location>
</feature>
<proteinExistence type="predicted"/>
<dbReference type="Gene3D" id="3.30.50.10">
    <property type="entry name" value="Erythroid Transcription Factor GATA-1, subunit A"/>
    <property type="match status" value="1"/>
</dbReference>
<feature type="compositionally biased region" description="Low complexity" evidence="6">
    <location>
        <begin position="1687"/>
        <end position="1722"/>
    </location>
</feature>
<dbReference type="InterPro" id="IPR013088">
    <property type="entry name" value="Znf_NHR/GATA"/>
</dbReference>
<feature type="compositionally biased region" description="Polar residues" evidence="6">
    <location>
        <begin position="1348"/>
        <end position="1357"/>
    </location>
</feature>
<feature type="domain" description="GATA-type" evidence="7">
    <location>
        <begin position="1567"/>
        <end position="1621"/>
    </location>
</feature>
<evidence type="ECO:0000256" key="2">
    <source>
        <dbReference type="ARBA" id="ARBA00022771"/>
    </source>
</evidence>
<dbReference type="PROSITE" id="PS51156">
    <property type="entry name" value="ELM2"/>
    <property type="match status" value="1"/>
</dbReference>
<dbReference type="SMART" id="SM00249">
    <property type="entry name" value="PHD"/>
    <property type="match status" value="3"/>
</dbReference>
<feature type="domain" description="ELM2" evidence="9">
    <location>
        <begin position="383"/>
        <end position="512"/>
    </location>
</feature>
<feature type="compositionally biased region" description="Low complexity" evidence="6">
    <location>
        <begin position="57"/>
        <end position="80"/>
    </location>
</feature>
<evidence type="ECO:0000313" key="10">
    <source>
        <dbReference type="EMBL" id="POY71893.1"/>
    </source>
</evidence>
<feature type="region of interest" description="Disordered" evidence="6">
    <location>
        <begin position="705"/>
        <end position="724"/>
    </location>
</feature>
<dbReference type="PROSITE" id="PS01359">
    <property type="entry name" value="ZF_PHD_1"/>
    <property type="match status" value="1"/>
</dbReference>
<dbReference type="CDD" id="cd15571">
    <property type="entry name" value="ePHD"/>
    <property type="match status" value="1"/>
</dbReference>
<dbReference type="EMBL" id="PJQD01000072">
    <property type="protein sequence ID" value="POY71893.1"/>
    <property type="molecule type" value="Genomic_DNA"/>
</dbReference>
<dbReference type="GO" id="GO:0008270">
    <property type="term" value="F:zinc ion binding"/>
    <property type="evidence" value="ECO:0007669"/>
    <property type="project" value="UniProtKB-KW"/>
</dbReference>
<evidence type="ECO:0000256" key="1">
    <source>
        <dbReference type="ARBA" id="ARBA00022723"/>
    </source>
</evidence>
<feature type="compositionally biased region" description="Pro residues" evidence="6">
    <location>
        <begin position="1658"/>
        <end position="1672"/>
    </location>
</feature>
<feature type="region of interest" description="Disordered" evidence="6">
    <location>
        <begin position="406"/>
        <end position="435"/>
    </location>
</feature>
<keyword evidence="2 5" id="KW-0863">Zinc-finger</keyword>
<feature type="region of interest" description="Disordered" evidence="6">
    <location>
        <begin position="1196"/>
        <end position="1225"/>
    </location>
</feature>
<evidence type="ECO:0000256" key="5">
    <source>
        <dbReference type="PROSITE-ProRule" id="PRU00094"/>
    </source>
</evidence>
<dbReference type="SUPFAM" id="SSF57716">
    <property type="entry name" value="Glucocorticoid receptor-like (DNA-binding domain)"/>
    <property type="match status" value="1"/>
</dbReference>
<dbReference type="SMART" id="SM00401">
    <property type="entry name" value="ZnF_GATA"/>
    <property type="match status" value="1"/>
</dbReference>
<dbReference type="InterPro" id="IPR019786">
    <property type="entry name" value="Zinc_finger_PHD-type_CS"/>
</dbReference>
<feature type="region of interest" description="Disordered" evidence="6">
    <location>
        <begin position="590"/>
        <end position="622"/>
    </location>
</feature>
<name>A0A2S5B539_9BASI</name>
<dbReference type="InterPro" id="IPR013083">
    <property type="entry name" value="Znf_RING/FYVE/PHD"/>
</dbReference>
<feature type="compositionally biased region" description="Pro residues" evidence="6">
    <location>
        <begin position="992"/>
        <end position="1003"/>
    </location>
</feature>
<dbReference type="Pfam" id="PF00628">
    <property type="entry name" value="PHD"/>
    <property type="match status" value="2"/>
</dbReference>
<dbReference type="SMART" id="SM00439">
    <property type="entry name" value="BAH"/>
    <property type="match status" value="1"/>
</dbReference>
<dbReference type="CDD" id="cd00202">
    <property type="entry name" value="ZnF_GATA"/>
    <property type="match status" value="1"/>
</dbReference>